<evidence type="ECO:0000313" key="2">
    <source>
        <dbReference type="Proteomes" id="UP000224080"/>
    </source>
</evidence>
<dbReference type="Proteomes" id="UP000224080">
    <property type="component" value="Unassembled WGS sequence"/>
</dbReference>
<gene>
    <name evidence="1" type="ORF">GX51_03401</name>
</gene>
<evidence type="ECO:0000313" key="1">
    <source>
        <dbReference type="EMBL" id="PGH04569.1"/>
    </source>
</evidence>
<organism evidence="1 2">
    <name type="scientific">Blastomyces parvus</name>
    <dbReference type="NCBI Taxonomy" id="2060905"/>
    <lineage>
        <taxon>Eukaryota</taxon>
        <taxon>Fungi</taxon>
        <taxon>Dikarya</taxon>
        <taxon>Ascomycota</taxon>
        <taxon>Pezizomycotina</taxon>
        <taxon>Eurotiomycetes</taxon>
        <taxon>Eurotiomycetidae</taxon>
        <taxon>Onygenales</taxon>
        <taxon>Ajellomycetaceae</taxon>
        <taxon>Blastomyces</taxon>
    </lineage>
</organism>
<dbReference type="EMBL" id="PDNC01000037">
    <property type="protein sequence ID" value="PGH04569.1"/>
    <property type="molecule type" value="Genomic_DNA"/>
</dbReference>
<dbReference type="AlphaFoldDB" id="A0A2B7X6N7"/>
<protein>
    <submittedName>
        <fullName evidence="1">Uncharacterized protein</fullName>
    </submittedName>
</protein>
<comment type="caution">
    <text evidence="1">The sequence shown here is derived from an EMBL/GenBank/DDBJ whole genome shotgun (WGS) entry which is preliminary data.</text>
</comment>
<proteinExistence type="predicted"/>
<name>A0A2B7X6N7_9EURO</name>
<keyword evidence="2" id="KW-1185">Reference proteome</keyword>
<sequence length="127" mass="13968">MDHECHVANALVASYLDGITCELTSDQVWPEYQACPPATDPRGIPYRLRRATDIKNTQLHSPKSKVDFTMGALRQLGLSVHALPRSKKHSTGASDVTTPFAGLLVQYDTGSQAWRQSGHTTFDQNDA</sequence>
<reference evidence="1 2" key="1">
    <citation type="submission" date="2017-10" db="EMBL/GenBank/DDBJ databases">
        <title>Comparative genomics in systemic dimorphic fungi from Ajellomycetaceae.</title>
        <authorList>
            <person name="Munoz J.F."/>
            <person name="Mcewen J.G."/>
            <person name="Clay O.K."/>
            <person name="Cuomo C.A."/>
        </authorList>
    </citation>
    <scope>NUCLEOTIDE SEQUENCE [LARGE SCALE GENOMIC DNA]</scope>
    <source>
        <strain evidence="1 2">UAMH130</strain>
    </source>
</reference>
<accession>A0A2B7X6N7</accession>